<dbReference type="PANTHER" id="PTHR43133">
    <property type="entry name" value="RNA POLYMERASE ECF-TYPE SIGMA FACTO"/>
    <property type="match status" value="1"/>
</dbReference>
<evidence type="ECO:0000256" key="1">
    <source>
        <dbReference type="ARBA" id="ARBA00010641"/>
    </source>
</evidence>
<evidence type="ECO:0000313" key="7">
    <source>
        <dbReference type="EMBL" id="MCU7694570.1"/>
    </source>
</evidence>
<keyword evidence="4" id="KW-0804">Transcription</keyword>
<reference evidence="7" key="1">
    <citation type="submission" date="2022-10" db="EMBL/GenBank/DDBJ databases">
        <authorList>
            <person name="Kim H.S."/>
            <person name="Kim J.-S."/>
            <person name="Suh M.K."/>
            <person name="Eom M.K."/>
            <person name="Lee J.-S."/>
        </authorList>
    </citation>
    <scope>NUCLEOTIDE SEQUENCE</scope>
    <source>
        <strain evidence="7">LIP-5</strain>
    </source>
</reference>
<dbReference type="NCBIfam" id="TIGR02985">
    <property type="entry name" value="Sig70_bacteroi1"/>
    <property type="match status" value="1"/>
</dbReference>
<feature type="domain" description="RNA polymerase sigma factor 70 region 4 type 2" evidence="6">
    <location>
        <begin position="124"/>
        <end position="174"/>
    </location>
</feature>
<dbReference type="AlphaFoldDB" id="A0AAE3ILX8"/>
<protein>
    <submittedName>
        <fullName evidence="7">RNA polymerase sigma-70 factor</fullName>
    </submittedName>
</protein>
<evidence type="ECO:0000256" key="4">
    <source>
        <dbReference type="ARBA" id="ARBA00023163"/>
    </source>
</evidence>
<dbReference type="Gene3D" id="1.10.1740.10">
    <property type="match status" value="1"/>
</dbReference>
<dbReference type="Pfam" id="PF08281">
    <property type="entry name" value="Sigma70_r4_2"/>
    <property type="match status" value="1"/>
</dbReference>
<feature type="domain" description="RNA polymerase sigma-70 region 2" evidence="5">
    <location>
        <begin position="25"/>
        <end position="92"/>
    </location>
</feature>
<dbReference type="InterPro" id="IPR036388">
    <property type="entry name" value="WH-like_DNA-bd_sf"/>
</dbReference>
<evidence type="ECO:0000256" key="2">
    <source>
        <dbReference type="ARBA" id="ARBA00023015"/>
    </source>
</evidence>
<dbReference type="InterPro" id="IPR039425">
    <property type="entry name" value="RNA_pol_sigma-70-like"/>
</dbReference>
<dbReference type="Gene3D" id="1.10.10.10">
    <property type="entry name" value="Winged helix-like DNA-binding domain superfamily/Winged helix DNA-binding domain"/>
    <property type="match status" value="1"/>
</dbReference>
<dbReference type="EMBL" id="JAOTPL010000010">
    <property type="protein sequence ID" value="MCU7694570.1"/>
    <property type="molecule type" value="Genomic_DNA"/>
</dbReference>
<dbReference type="InterPro" id="IPR014327">
    <property type="entry name" value="RNA_pol_sigma70_bacteroid"/>
</dbReference>
<organism evidence="7 8">
    <name type="scientific">Haoranjiania flava</name>
    <dbReference type="NCBI Taxonomy" id="1856322"/>
    <lineage>
        <taxon>Bacteria</taxon>
        <taxon>Pseudomonadati</taxon>
        <taxon>Bacteroidota</taxon>
        <taxon>Chitinophagia</taxon>
        <taxon>Chitinophagales</taxon>
        <taxon>Chitinophagaceae</taxon>
        <taxon>Haoranjiania</taxon>
    </lineage>
</organism>
<keyword evidence="3" id="KW-0731">Sigma factor</keyword>
<keyword evidence="2" id="KW-0805">Transcription regulation</keyword>
<dbReference type="InterPro" id="IPR014284">
    <property type="entry name" value="RNA_pol_sigma-70_dom"/>
</dbReference>
<dbReference type="Proteomes" id="UP001209317">
    <property type="component" value="Unassembled WGS sequence"/>
</dbReference>
<accession>A0AAE3ILX8</accession>
<dbReference type="GO" id="GO:0006352">
    <property type="term" value="P:DNA-templated transcription initiation"/>
    <property type="evidence" value="ECO:0007669"/>
    <property type="project" value="InterPro"/>
</dbReference>
<dbReference type="InterPro" id="IPR013325">
    <property type="entry name" value="RNA_pol_sigma_r2"/>
</dbReference>
<comment type="caution">
    <text evidence="7">The sequence shown here is derived from an EMBL/GenBank/DDBJ whole genome shotgun (WGS) entry which is preliminary data.</text>
</comment>
<comment type="similarity">
    <text evidence="1">Belongs to the sigma-70 factor family. ECF subfamily.</text>
</comment>
<dbReference type="SUPFAM" id="SSF88946">
    <property type="entry name" value="Sigma2 domain of RNA polymerase sigma factors"/>
    <property type="match status" value="1"/>
</dbReference>
<name>A0AAE3ILX8_9BACT</name>
<keyword evidence="8" id="KW-1185">Reference proteome</keyword>
<evidence type="ECO:0000313" key="8">
    <source>
        <dbReference type="Proteomes" id="UP001209317"/>
    </source>
</evidence>
<dbReference type="PANTHER" id="PTHR43133:SF46">
    <property type="entry name" value="RNA POLYMERASE SIGMA-70 FACTOR ECF SUBFAMILY"/>
    <property type="match status" value="1"/>
</dbReference>
<dbReference type="NCBIfam" id="TIGR02937">
    <property type="entry name" value="sigma70-ECF"/>
    <property type="match status" value="1"/>
</dbReference>
<dbReference type="GO" id="GO:0003677">
    <property type="term" value="F:DNA binding"/>
    <property type="evidence" value="ECO:0007669"/>
    <property type="project" value="InterPro"/>
</dbReference>
<dbReference type="InterPro" id="IPR013249">
    <property type="entry name" value="RNA_pol_sigma70_r4_t2"/>
</dbReference>
<dbReference type="InterPro" id="IPR007627">
    <property type="entry name" value="RNA_pol_sigma70_r2"/>
</dbReference>
<gene>
    <name evidence="7" type="ORF">OD355_08595</name>
</gene>
<dbReference type="GO" id="GO:0016987">
    <property type="term" value="F:sigma factor activity"/>
    <property type="evidence" value="ECO:0007669"/>
    <property type="project" value="UniProtKB-KW"/>
</dbReference>
<dbReference type="InterPro" id="IPR013324">
    <property type="entry name" value="RNA_pol_sigma_r3/r4-like"/>
</dbReference>
<dbReference type="RefSeq" id="WP_263038055.1">
    <property type="nucleotide sequence ID" value="NZ_JAOTPL010000010.1"/>
</dbReference>
<proteinExistence type="inferred from homology"/>
<evidence type="ECO:0000256" key="3">
    <source>
        <dbReference type="ARBA" id="ARBA00023082"/>
    </source>
</evidence>
<sequence>MTKEHIAYLNYKISEEDDQQAFEQLYRHYYSGLLSYAMTFLENRELAEEVVEDVFVKIWTNRKTLTTISRFSYYLYTATKHTSLNYHSKRKKIATDSIDPADNEIFLDYNDPEISVIRKENISAIENAINTLPEKCRLIFRLIKDDGLKYKEVAQLLGLSQKTIEAHMSLAYSRILTSLQENLPEYALNRSSRAGNY</sequence>
<dbReference type="SUPFAM" id="SSF88659">
    <property type="entry name" value="Sigma3 and sigma4 domains of RNA polymerase sigma factors"/>
    <property type="match status" value="1"/>
</dbReference>
<evidence type="ECO:0000259" key="6">
    <source>
        <dbReference type="Pfam" id="PF08281"/>
    </source>
</evidence>
<dbReference type="Pfam" id="PF04542">
    <property type="entry name" value="Sigma70_r2"/>
    <property type="match status" value="1"/>
</dbReference>
<evidence type="ECO:0000259" key="5">
    <source>
        <dbReference type="Pfam" id="PF04542"/>
    </source>
</evidence>